<feature type="region of interest" description="Disordered" evidence="1">
    <location>
        <begin position="1"/>
        <end position="88"/>
    </location>
</feature>
<evidence type="ECO:0000256" key="1">
    <source>
        <dbReference type="SAM" id="MobiDB-lite"/>
    </source>
</evidence>
<gene>
    <name evidence="2" type="ORF">AL072_32500</name>
</gene>
<name>A0AAC8ZWZ6_9PROT</name>
<accession>A0AAC8ZWZ6</accession>
<feature type="region of interest" description="Disordered" evidence="1">
    <location>
        <begin position="109"/>
        <end position="132"/>
    </location>
</feature>
<reference evidence="3" key="1">
    <citation type="submission" date="2015-08" db="EMBL/GenBank/DDBJ databases">
        <title>Complete Genome Sequence of Azospirillum thiophilum BV-S.</title>
        <authorList>
            <person name="Fomenkov A."/>
            <person name="Vincze T."/>
            <person name="Grabovich M."/>
            <person name="Dubinina G."/>
            <person name="Orlova M."/>
            <person name="Belousova E."/>
            <person name="Roberts R.J."/>
        </authorList>
    </citation>
    <scope>NUCLEOTIDE SEQUENCE [LARGE SCALE GENOMIC DNA]</scope>
    <source>
        <strain evidence="3">BV-S</strain>
    </source>
</reference>
<organism evidence="2 3">
    <name type="scientific">Azospirillum thiophilum</name>
    <dbReference type="NCBI Taxonomy" id="528244"/>
    <lineage>
        <taxon>Bacteria</taxon>
        <taxon>Pseudomonadati</taxon>
        <taxon>Pseudomonadota</taxon>
        <taxon>Alphaproteobacteria</taxon>
        <taxon>Rhodospirillales</taxon>
        <taxon>Azospirillaceae</taxon>
        <taxon>Azospirillum</taxon>
    </lineage>
</organism>
<feature type="compositionally biased region" description="Pro residues" evidence="1">
    <location>
        <begin position="1"/>
        <end position="11"/>
    </location>
</feature>
<protein>
    <submittedName>
        <fullName evidence="2">Uncharacterized protein</fullName>
    </submittedName>
</protein>
<proteinExistence type="predicted"/>
<dbReference type="EMBL" id="CP012407">
    <property type="protein sequence ID" value="ALG75641.1"/>
    <property type="molecule type" value="Genomic_DNA"/>
</dbReference>
<evidence type="ECO:0000313" key="3">
    <source>
        <dbReference type="Proteomes" id="UP000069935"/>
    </source>
</evidence>
<sequence>MAVPDPPPQLRHPPGIGLQEGRLAAGEIPDPPAHEARQAAGRDLRDHVRRGQPAAQQRFRPRDHGDVRQAAGEQRGQPRVAVQHHPQAIPDQLRDQAGEHHLVTQPLFAPHQQGAVGQGPPVPKRLGKADPW</sequence>
<reference evidence="2 3" key="2">
    <citation type="journal article" date="2016" name="Genome Announc.">
        <title>Complete Genome Sequence of a Strain of Azospirillum thiophilum Isolated from a Sulfide Spring.</title>
        <authorList>
            <person name="Fomenkov A."/>
            <person name="Vincze T."/>
            <person name="Grabovich M."/>
            <person name="Anton B.P."/>
            <person name="Dubinina G."/>
            <person name="Orlova M."/>
            <person name="Belousova E."/>
            <person name="Roberts R.J."/>
        </authorList>
    </citation>
    <scope>NUCLEOTIDE SEQUENCE [LARGE SCALE GENOMIC DNA]</scope>
    <source>
        <strain evidence="2 3">BV-S</strain>
    </source>
</reference>
<dbReference type="AlphaFoldDB" id="A0AAC8ZWZ6"/>
<evidence type="ECO:0000313" key="2">
    <source>
        <dbReference type="EMBL" id="ALG75641.1"/>
    </source>
</evidence>
<feature type="compositionally biased region" description="Basic and acidic residues" evidence="1">
    <location>
        <begin position="32"/>
        <end position="46"/>
    </location>
</feature>
<dbReference type="Proteomes" id="UP000069935">
    <property type="component" value="Chromosome 7"/>
</dbReference>
<dbReference type="KEGG" id="ati:AL072_32500"/>
<keyword evidence="3" id="KW-1185">Reference proteome</keyword>